<evidence type="ECO:0000313" key="2">
    <source>
        <dbReference type="EMBL" id="GAD60402.1"/>
    </source>
</evidence>
<accession>A0A8E0NDJ1</accession>
<protein>
    <recommendedName>
        <fullName evidence="4">Spermidine synthase</fullName>
    </recommendedName>
</protein>
<gene>
    <name evidence="2" type="ORF">MBEBAB_2652</name>
</gene>
<dbReference type="SUPFAM" id="SSF53335">
    <property type="entry name" value="S-adenosyl-L-methionine-dependent methyltransferases"/>
    <property type="match status" value="1"/>
</dbReference>
<evidence type="ECO:0000256" key="1">
    <source>
        <dbReference type="ARBA" id="ARBA00023115"/>
    </source>
</evidence>
<organism evidence="2 3">
    <name type="scientific">Brevundimonas abyssalis TAR-001</name>
    <dbReference type="NCBI Taxonomy" id="1391729"/>
    <lineage>
        <taxon>Bacteria</taxon>
        <taxon>Pseudomonadati</taxon>
        <taxon>Pseudomonadota</taxon>
        <taxon>Alphaproteobacteria</taxon>
        <taxon>Caulobacterales</taxon>
        <taxon>Caulobacteraceae</taxon>
        <taxon>Brevundimonas</taxon>
    </lineage>
</organism>
<dbReference type="Gene3D" id="3.40.50.150">
    <property type="entry name" value="Vaccinia Virus protein VP39"/>
    <property type="match status" value="1"/>
</dbReference>
<dbReference type="InterPro" id="IPR029063">
    <property type="entry name" value="SAM-dependent_MTases_sf"/>
</dbReference>
<name>A0A8E0NDJ1_9CAUL</name>
<comment type="caution">
    <text evidence="2">The sequence shown here is derived from an EMBL/GenBank/DDBJ whole genome shotgun (WGS) entry which is preliminary data.</text>
</comment>
<evidence type="ECO:0008006" key="4">
    <source>
        <dbReference type="Google" id="ProtNLM"/>
    </source>
</evidence>
<dbReference type="RefSeq" id="WP_021698496.1">
    <property type="nucleotide sequence ID" value="NZ_BATC01000071.1"/>
</dbReference>
<dbReference type="PANTHER" id="PTHR43317">
    <property type="entry name" value="THERMOSPERMINE SYNTHASE ACAULIS5"/>
    <property type="match status" value="1"/>
</dbReference>
<dbReference type="PANTHER" id="PTHR43317:SF3">
    <property type="entry name" value="BLR2883 PROTEIN"/>
    <property type="match status" value="1"/>
</dbReference>
<reference evidence="3" key="1">
    <citation type="journal article" date="2013" name="Genome Announc.">
        <title>Draft Genome Sequence of the Dimorphic Prosthecate Bacterium Brevundimonas abyssalis TAR-001T.</title>
        <authorList>
            <person name="Tsubouchi T."/>
            <person name="Nishi S."/>
            <person name="Usui K."/>
            <person name="Shimane Y."/>
            <person name="Takaki Y."/>
            <person name="Maruyama T."/>
            <person name="Hatada Y."/>
        </authorList>
    </citation>
    <scope>NUCLEOTIDE SEQUENCE [LARGE SCALE GENOMIC DNA]</scope>
    <source>
        <strain evidence="3">TAR-001</strain>
    </source>
</reference>
<proteinExistence type="predicted"/>
<dbReference type="OrthoDB" id="9793351at2"/>
<keyword evidence="3" id="KW-1185">Reference proteome</keyword>
<dbReference type="AlphaFoldDB" id="A0A8E0NDJ1"/>
<dbReference type="EMBL" id="BATC01000071">
    <property type="protein sequence ID" value="GAD60402.1"/>
    <property type="molecule type" value="Genomic_DNA"/>
</dbReference>
<dbReference type="GO" id="GO:0006596">
    <property type="term" value="P:polyamine biosynthetic process"/>
    <property type="evidence" value="ECO:0007669"/>
    <property type="project" value="UniProtKB-KW"/>
</dbReference>
<dbReference type="Proteomes" id="UP000016569">
    <property type="component" value="Unassembled WGS sequence"/>
</dbReference>
<evidence type="ECO:0000313" key="3">
    <source>
        <dbReference type="Proteomes" id="UP000016569"/>
    </source>
</evidence>
<sequence>MADMKRFEELDYRPTAKGPAILRRRWVPAVDRHVVEILLGDEHLMSDLFIEGESELARRALAMAPDRPLSVLVGGLGLGYTARAALEDQRVTRLTVLDALQPVIEWHEEGLVPLAPPLREDSRCVLRLADFFTWFSPGSPRHSDETYDLVLLDIDHSPTRLLAPDHAAFYTPRGLADLALGMRPDGVFAMWSDDPAEDHFIHALRGVFADVRAEDVRFENPLTGEPSQCTLYLGRRR</sequence>
<keyword evidence="1" id="KW-0620">Polyamine biosynthesis</keyword>